<dbReference type="AlphaFoldDB" id="A0A3S2VF22"/>
<evidence type="ECO:0000313" key="2">
    <source>
        <dbReference type="Proteomes" id="UP000282837"/>
    </source>
</evidence>
<organism evidence="1 2">
    <name type="scientific">Novosphingobium umbonatum</name>
    <dbReference type="NCBI Taxonomy" id="1908524"/>
    <lineage>
        <taxon>Bacteria</taxon>
        <taxon>Pseudomonadati</taxon>
        <taxon>Pseudomonadota</taxon>
        <taxon>Alphaproteobacteria</taxon>
        <taxon>Sphingomonadales</taxon>
        <taxon>Sphingomonadaceae</taxon>
        <taxon>Novosphingobium</taxon>
    </lineage>
</organism>
<dbReference type="Gene3D" id="3.90.1010.10">
    <property type="match status" value="1"/>
</dbReference>
<proteinExistence type="predicted"/>
<reference evidence="1 2" key="1">
    <citation type="submission" date="2019-01" db="EMBL/GenBank/DDBJ databases">
        <authorList>
            <person name="Chen W.-M."/>
        </authorList>
    </citation>
    <scope>NUCLEOTIDE SEQUENCE [LARGE SCALE GENOMIC DNA]</scope>
    <source>
        <strain evidence="1 2">FSY-9</strain>
    </source>
</reference>
<name>A0A3S2VF22_9SPHN</name>
<protein>
    <submittedName>
        <fullName evidence="1">Iron-sulfur cluster assembly scaffold protein</fullName>
    </submittedName>
</protein>
<comment type="caution">
    <text evidence="1">The sequence shown here is derived from an EMBL/GenBank/DDBJ whole genome shotgun (WGS) entry which is preliminary data.</text>
</comment>
<evidence type="ECO:0000313" key="1">
    <source>
        <dbReference type="EMBL" id="RVU06472.1"/>
    </source>
</evidence>
<dbReference type="Proteomes" id="UP000282837">
    <property type="component" value="Unassembled WGS sequence"/>
</dbReference>
<dbReference type="EMBL" id="SACO01000003">
    <property type="protein sequence ID" value="RVU06472.1"/>
    <property type="molecule type" value="Genomic_DNA"/>
</dbReference>
<keyword evidence="2" id="KW-1185">Reference proteome</keyword>
<sequence length="132" mass="13521">MLMLATSLVSYPLDEALPLQGHARSASCGSSLRVALALDASGAIDRIGVAAQACAIGQAATAIMLGAAKGLALEDFRRAETALQNWLSGEGDLPDWPGLHVLEPARAFAGRHGAILLGWQAVINAFSSADAA</sequence>
<dbReference type="SUPFAM" id="SSF82649">
    <property type="entry name" value="SufE/NifU"/>
    <property type="match status" value="1"/>
</dbReference>
<dbReference type="OrthoDB" id="7857113at2"/>
<gene>
    <name evidence="1" type="ORF">EOE18_05245</name>
</gene>
<accession>A0A3S2VF22</accession>